<dbReference type="EMBL" id="KN837525">
    <property type="protein sequence ID" value="KIJ24160.1"/>
    <property type="molecule type" value="Genomic_DNA"/>
</dbReference>
<dbReference type="Pfam" id="PF00069">
    <property type="entry name" value="Pkinase"/>
    <property type="match status" value="1"/>
</dbReference>
<evidence type="ECO:0000256" key="1">
    <source>
        <dbReference type="ARBA" id="ARBA00008874"/>
    </source>
</evidence>
<dbReference type="GO" id="GO:0004713">
    <property type="term" value="F:protein tyrosine kinase activity"/>
    <property type="evidence" value="ECO:0007669"/>
    <property type="project" value="InterPro"/>
</dbReference>
<comment type="similarity">
    <text evidence="1">Belongs to the protein kinase superfamily. STE Ser/Thr protein kinase family. STE20 subfamily.</text>
</comment>
<keyword evidence="6" id="KW-1185">Reference proteome</keyword>
<evidence type="ECO:0000313" key="6">
    <source>
        <dbReference type="Proteomes" id="UP000054279"/>
    </source>
</evidence>
<accession>A0A0C9UFZ5</accession>
<keyword evidence="3" id="KW-0067">ATP-binding</keyword>
<gene>
    <name evidence="5" type="ORF">M422DRAFT_137603</name>
</gene>
<dbReference type="PANTHER" id="PTHR45832">
    <property type="entry name" value="SERINE/THREONINE-PROTEIN KINASE SAMKA-RELATED-RELATED"/>
    <property type="match status" value="1"/>
</dbReference>
<dbReference type="InterPro" id="IPR020635">
    <property type="entry name" value="Tyr_kinase_cat_dom"/>
</dbReference>
<dbReference type="PANTHER" id="PTHR45832:SF22">
    <property type="entry name" value="SERINE_THREONINE-PROTEIN KINASE SAMKA-RELATED"/>
    <property type="match status" value="1"/>
</dbReference>
<dbReference type="InterPro" id="IPR051931">
    <property type="entry name" value="PAK3-like"/>
</dbReference>
<organism evidence="5 6">
    <name type="scientific">Sphaerobolus stellatus (strain SS14)</name>
    <dbReference type="NCBI Taxonomy" id="990650"/>
    <lineage>
        <taxon>Eukaryota</taxon>
        <taxon>Fungi</taxon>
        <taxon>Dikarya</taxon>
        <taxon>Basidiomycota</taxon>
        <taxon>Agaricomycotina</taxon>
        <taxon>Agaricomycetes</taxon>
        <taxon>Phallomycetidae</taxon>
        <taxon>Geastrales</taxon>
        <taxon>Sphaerobolaceae</taxon>
        <taxon>Sphaerobolus</taxon>
    </lineage>
</organism>
<dbReference type="HOGENOM" id="CLU_000288_63_23_1"/>
<evidence type="ECO:0000256" key="2">
    <source>
        <dbReference type="ARBA" id="ARBA00022741"/>
    </source>
</evidence>
<feature type="non-terminal residue" evidence="5">
    <location>
        <position position="316"/>
    </location>
</feature>
<dbReference type="InterPro" id="IPR011009">
    <property type="entry name" value="Kinase-like_dom_sf"/>
</dbReference>
<evidence type="ECO:0000259" key="4">
    <source>
        <dbReference type="PROSITE" id="PS50011"/>
    </source>
</evidence>
<proteinExistence type="inferred from homology"/>
<dbReference type="AlphaFoldDB" id="A0A0C9UFZ5"/>
<dbReference type="OrthoDB" id="248923at2759"/>
<reference evidence="5 6" key="1">
    <citation type="submission" date="2014-06" db="EMBL/GenBank/DDBJ databases">
        <title>Evolutionary Origins and Diversification of the Mycorrhizal Mutualists.</title>
        <authorList>
            <consortium name="DOE Joint Genome Institute"/>
            <consortium name="Mycorrhizal Genomics Consortium"/>
            <person name="Kohler A."/>
            <person name="Kuo A."/>
            <person name="Nagy L.G."/>
            <person name="Floudas D."/>
            <person name="Copeland A."/>
            <person name="Barry K.W."/>
            <person name="Cichocki N."/>
            <person name="Veneault-Fourrey C."/>
            <person name="LaButti K."/>
            <person name="Lindquist E.A."/>
            <person name="Lipzen A."/>
            <person name="Lundell T."/>
            <person name="Morin E."/>
            <person name="Murat C."/>
            <person name="Riley R."/>
            <person name="Ohm R."/>
            <person name="Sun H."/>
            <person name="Tunlid A."/>
            <person name="Henrissat B."/>
            <person name="Grigoriev I.V."/>
            <person name="Hibbett D.S."/>
            <person name="Martin F."/>
        </authorList>
    </citation>
    <scope>NUCLEOTIDE SEQUENCE [LARGE SCALE GENOMIC DNA]</scope>
    <source>
        <strain evidence="5 6">SS14</strain>
    </source>
</reference>
<keyword evidence="2" id="KW-0547">Nucleotide-binding</keyword>
<dbReference type="InterPro" id="IPR000719">
    <property type="entry name" value="Prot_kinase_dom"/>
</dbReference>
<dbReference type="GO" id="GO:0005524">
    <property type="term" value="F:ATP binding"/>
    <property type="evidence" value="ECO:0007669"/>
    <property type="project" value="UniProtKB-KW"/>
</dbReference>
<feature type="domain" description="Protein kinase" evidence="4">
    <location>
        <begin position="34"/>
        <end position="291"/>
    </location>
</feature>
<dbReference type="Gene3D" id="1.10.510.10">
    <property type="entry name" value="Transferase(Phosphotransferase) domain 1"/>
    <property type="match status" value="1"/>
</dbReference>
<dbReference type="Proteomes" id="UP000054279">
    <property type="component" value="Unassembled WGS sequence"/>
</dbReference>
<evidence type="ECO:0000256" key="3">
    <source>
        <dbReference type="ARBA" id="ARBA00022840"/>
    </source>
</evidence>
<protein>
    <recommendedName>
        <fullName evidence="4">Protein kinase domain-containing protein</fullName>
    </recommendedName>
</protein>
<dbReference type="SUPFAM" id="SSF56112">
    <property type="entry name" value="Protein kinase-like (PK-like)"/>
    <property type="match status" value="1"/>
</dbReference>
<sequence>EVEAAEQVPEQELPLVLLPLKDYIYLSYNPLDTFTDLIQVAEGQYGSVYSARMASQIDTDSDLIAVKKVPIPVNGTPKIAQLKHELNIMSKVRHIHILANDGLFFDYAESALWVRMELMDRSLADVLALGDEDLVIEEPVMARLASDILLALVFLNENGIAHRDVRSDNLLINADGVLKLADFSNAVRFSSRDPTVYGIVGIHHWQAPEVRKGHYDASKVDVWSLGATIWECAEMIPPFTDIDDPAALGVRWPPLTRRDQLSHDFHDFLRLCSEPSSQRPLPSKLVRTPFIQRACPREDILDFLNLCRSIEEGLQQ</sequence>
<evidence type="ECO:0000313" key="5">
    <source>
        <dbReference type="EMBL" id="KIJ24160.1"/>
    </source>
</evidence>
<dbReference type="SMART" id="SM00219">
    <property type="entry name" value="TyrKc"/>
    <property type="match status" value="1"/>
</dbReference>
<name>A0A0C9UFZ5_SPHS4</name>
<dbReference type="PROSITE" id="PS50011">
    <property type="entry name" value="PROTEIN_KINASE_DOM"/>
    <property type="match status" value="1"/>
</dbReference>
<feature type="non-terminal residue" evidence="5">
    <location>
        <position position="1"/>
    </location>
</feature>